<gene>
    <name evidence="2" type="ORF">HDF22_001552</name>
</gene>
<protein>
    <submittedName>
        <fullName evidence="2">Uncharacterized protein</fullName>
    </submittedName>
</protein>
<evidence type="ECO:0000256" key="1">
    <source>
        <dbReference type="SAM" id="MobiDB-lite"/>
    </source>
</evidence>
<reference evidence="2 3" key="1">
    <citation type="submission" date="2020-08" db="EMBL/GenBank/DDBJ databases">
        <title>Genomic Encyclopedia of Type Strains, Phase IV (KMG-V): Genome sequencing to study the core and pangenomes of soil and plant-associated prokaryotes.</title>
        <authorList>
            <person name="Whitman W."/>
        </authorList>
    </citation>
    <scope>NUCLEOTIDE SEQUENCE [LARGE SCALE GENOMIC DNA]</scope>
    <source>
        <strain evidence="2 3">MP601</strain>
    </source>
</reference>
<feature type="compositionally biased region" description="Basic and acidic residues" evidence="1">
    <location>
        <begin position="547"/>
        <end position="578"/>
    </location>
</feature>
<dbReference type="AlphaFoldDB" id="A0A841J9S3"/>
<dbReference type="Proteomes" id="UP000548326">
    <property type="component" value="Unassembled WGS sequence"/>
</dbReference>
<evidence type="ECO:0000313" key="3">
    <source>
        <dbReference type="Proteomes" id="UP000548326"/>
    </source>
</evidence>
<organism evidence="2 3">
    <name type="scientific">Mucilaginibacter lappiensis</name>
    <dbReference type="NCBI Taxonomy" id="354630"/>
    <lineage>
        <taxon>Bacteria</taxon>
        <taxon>Pseudomonadati</taxon>
        <taxon>Bacteroidota</taxon>
        <taxon>Sphingobacteriia</taxon>
        <taxon>Sphingobacteriales</taxon>
        <taxon>Sphingobacteriaceae</taxon>
        <taxon>Mucilaginibacter</taxon>
    </lineage>
</organism>
<sequence length="587" mass="68580">MEIEAINRRYIADFLAQAKESGYNWVAFDWSASKDFYVFHGFDSAVEAKEFCNNSNTNFNFLTQDWEVADYRFLPVQTLAAAFDGDEVPKIGDIQWNSIRSQMSDLGLEFLHGQPAENMSPSIQSGQFFPLQWEKTFDLSANVDRFHVIWHRHPGHQVYEIGHSTVQYGPFFSMKQAEIFLQSQLEKKTWNQEQHDYLIVGQYKNQSLQIDQEGWPDNSCGIILKTAFYQYDTSLKIKSWQVSEVNRLEEPIKLKHFLFARYQETEGKLLLFDDRLKETSLDLPQVTTYHAYFSYEQLTVNKSIIMEINMKNYDYLKNQVKFTGFGETLDQELKEKLEQQVPAFQLSHQTKFGQDEVNSTLNFEKSKTSELYFFNSYDLSIKQTQSDDTLKQTYFIGRENNLTLKERYNMLNNRSVFKEFKKLEKVGEGEDARFKPTDESYKSWATLNFKETDSQGNFLMRKLFWDHEKTLSKFPIKELDDSYEKNRLIASLEKGNVQKATIVQDGQEVKVSITANALNKTFDFYDADMQKISVKQIQVQKQGVGNDLKDGEDSSVKASVQKDEKQAIADDNKQDKTEKRRQRMKVS</sequence>
<accession>A0A841J9S3</accession>
<dbReference type="EMBL" id="JACHCA010000004">
    <property type="protein sequence ID" value="MBB6127444.1"/>
    <property type="molecule type" value="Genomic_DNA"/>
</dbReference>
<dbReference type="RefSeq" id="WP_183586732.1">
    <property type="nucleotide sequence ID" value="NZ_JACHCA010000004.1"/>
</dbReference>
<feature type="region of interest" description="Disordered" evidence="1">
    <location>
        <begin position="544"/>
        <end position="587"/>
    </location>
</feature>
<name>A0A841J9S3_9SPHI</name>
<evidence type="ECO:0000313" key="2">
    <source>
        <dbReference type="EMBL" id="MBB6127444.1"/>
    </source>
</evidence>
<proteinExistence type="predicted"/>
<comment type="caution">
    <text evidence="2">The sequence shown here is derived from an EMBL/GenBank/DDBJ whole genome shotgun (WGS) entry which is preliminary data.</text>
</comment>